<keyword evidence="3 6" id="KW-1015">Disulfide bond</keyword>
<dbReference type="PROSITE" id="PS51352">
    <property type="entry name" value="THIOREDOXIN_2"/>
    <property type="match status" value="1"/>
</dbReference>
<feature type="domain" description="Thioredoxin" evidence="7">
    <location>
        <begin position="1"/>
        <end position="126"/>
    </location>
</feature>
<evidence type="ECO:0000256" key="4">
    <source>
        <dbReference type="ARBA" id="ARBA00023284"/>
    </source>
</evidence>
<evidence type="ECO:0000256" key="2">
    <source>
        <dbReference type="ARBA" id="ARBA00022982"/>
    </source>
</evidence>
<gene>
    <name evidence="8" type="ORF">RB653_000935</name>
</gene>
<dbReference type="GO" id="GO:0045454">
    <property type="term" value="P:cell redox homeostasis"/>
    <property type="evidence" value="ECO:0007669"/>
    <property type="project" value="TreeGrafter"/>
</dbReference>
<dbReference type="PANTHER" id="PTHR45663">
    <property type="entry name" value="GEO12009P1"/>
    <property type="match status" value="1"/>
</dbReference>
<dbReference type="InterPro" id="IPR036249">
    <property type="entry name" value="Thioredoxin-like_sf"/>
</dbReference>
<dbReference type="EMBL" id="JAVFKY010000002">
    <property type="protein sequence ID" value="KAK5580911.1"/>
    <property type="molecule type" value="Genomic_DNA"/>
</dbReference>
<name>A0AAN7YWA3_9MYCE</name>
<evidence type="ECO:0000256" key="1">
    <source>
        <dbReference type="ARBA" id="ARBA00022448"/>
    </source>
</evidence>
<evidence type="ECO:0000313" key="9">
    <source>
        <dbReference type="Proteomes" id="UP001344447"/>
    </source>
</evidence>
<keyword evidence="2" id="KW-0249">Electron transport</keyword>
<dbReference type="AlphaFoldDB" id="A0AAN7YWA3"/>
<feature type="disulfide bond" description="Redox-active" evidence="6">
    <location>
        <begin position="51"/>
        <end position="54"/>
    </location>
</feature>
<keyword evidence="4 6" id="KW-0676">Redox-active center</keyword>
<dbReference type="PIRSF" id="PIRSF000077">
    <property type="entry name" value="Thioredoxin"/>
    <property type="match status" value="1"/>
</dbReference>
<accession>A0AAN7YWA3</accession>
<dbReference type="PANTHER" id="PTHR45663:SF11">
    <property type="entry name" value="GEO12009P1"/>
    <property type="match status" value="1"/>
</dbReference>
<dbReference type="SUPFAM" id="SSF52833">
    <property type="entry name" value="Thioredoxin-like"/>
    <property type="match status" value="1"/>
</dbReference>
<dbReference type="Pfam" id="PF00085">
    <property type="entry name" value="Thioredoxin"/>
    <property type="match status" value="1"/>
</dbReference>
<protein>
    <recommendedName>
        <fullName evidence="5">Thioredoxin</fullName>
    </recommendedName>
</protein>
<evidence type="ECO:0000313" key="8">
    <source>
        <dbReference type="EMBL" id="KAK5580911.1"/>
    </source>
</evidence>
<comment type="caution">
    <text evidence="8">The sequence shown here is derived from an EMBL/GenBank/DDBJ whole genome shotgun (WGS) entry which is preliminary data.</text>
</comment>
<dbReference type="InterPro" id="IPR005746">
    <property type="entry name" value="Thioredoxin"/>
</dbReference>
<dbReference type="Gene3D" id="3.40.30.10">
    <property type="entry name" value="Glutaredoxin"/>
    <property type="match status" value="1"/>
</dbReference>
<comment type="similarity">
    <text evidence="5">Belongs to the thioredoxin family.</text>
</comment>
<evidence type="ECO:0000256" key="6">
    <source>
        <dbReference type="PIRSR" id="PIRSR000077-4"/>
    </source>
</evidence>
<evidence type="ECO:0000259" key="7">
    <source>
        <dbReference type="PROSITE" id="PS51352"/>
    </source>
</evidence>
<reference evidence="8 9" key="1">
    <citation type="submission" date="2023-11" db="EMBL/GenBank/DDBJ databases">
        <title>Dfirmibasis_genome.</title>
        <authorList>
            <person name="Edelbroek B."/>
            <person name="Kjellin J."/>
            <person name="Jerlstrom-Hultqvist J."/>
            <person name="Soderbom F."/>
        </authorList>
    </citation>
    <scope>NUCLEOTIDE SEQUENCE [LARGE SCALE GENOMIC DNA]</scope>
    <source>
        <strain evidence="8 9">TNS-C-14</strain>
    </source>
</reference>
<sequence>MLKSLNFVNRVALSSFSNTRNYVTHVTKDTWGKLVLEAKRPVVVQFSAAWCSPCKILEPALEKAVGEKGNIDFVKLDIDQEPALTENYSITSIPCVFGFSKGEPVFKFFGAIPPPQIKRYLDQLDQK</sequence>
<dbReference type="Proteomes" id="UP001344447">
    <property type="component" value="Unassembled WGS sequence"/>
</dbReference>
<dbReference type="InterPro" id="IPR013766">
    <property type="entry name" value="Thioredoxin_domain"/>
</dbReference>
<keyword evidence="9" id="KW-1185">Reference proteome</keyword>
<organism evidence="8 9">
    <name type="scientific">Dictyostelium firmibasis</name>
    <dbReference type="NCBI Taxonomy" id="79012"/>
    <lineage>
        <taxon>Eukaryota</taxon>
        <taxon>Amoebozoa</taxon>
        <taxon>Evosea</taxon>
        <taxon>Eumycetozoa</taxon>
        <taxon>Dictyostelia</taxon>
        <taxon>Dictyosteliales</taxon>
        <taxon>Dictyosteliaceae</taxon>
        <taxon>Dictyostelium</taxon>
    </lineage>
</organism>
<dbReference type="CDD" id="cd02947">
    <property type="entry name" value="TRX_family"/>
    <property type="match status" value="1"/>
</dbReference>
<proteinExistence type="inferred from homology"/>
<dbReference type="GO" id="GO:0015035">
    <property type="term" value="F:protein-disulfide reductase activity"/>
    <property type="evidence" value="ECO:0007669"/>
    <property type="project" value="InterPro"/>
</dbReference>
<evidence type="ECO:0000256" key="3">
    <source>
        <dbReference type="ARBA" id="ARBA00023157"/>
    </source>
</evidence>
<keyword evidence="1" id="KW-0813">Transport</keyword>
<evidence type="ECO:0000256" key="5">
    <source>
        <dbReference type="PIRNR" id="PIRNR000077"/>
    </source>
</evidence>
<dbReference type="GO" id="GO:0005829">
    <property type="term" value="C:cytosol"/>
    <property type="evidence" value="ECO:0007669"/>
    <property type="project" value="TreeGrafter"/>
</dbReference>